<dbReference type="Proteomes" id="UP001142374">
    <property type="component" value="Unassembled WGS sequence"/>
</dbReference>
<feature type="active site" description="Proton donor/acceptor" evidence="2">
    <location>
        <position position="189"/>
    </location>
</feature>
<keyword evidence="6" id="KW-1185">Reference proteome</keyword>
<organism evidence="5 6">
    <name type="scientific">Streptomyces telluris</name>
    <dbReference type="NCBI Taxonomy" id="2720021"/>
    <lineage>
        <taxon>Bacteria</taxon>
        <taxon>Bacillati</taxon>
        <taxon>Actinomycetota</taxon>
        <taxon>Actinomycetes</taxon>
        <taxon>Kitasatosporales</taxon>
        <taxon>Streptomycetaceae</taxon>
        <taxon>Streptomyces</taxon>
    </lineage>
</organism>
<dbReference type="AlphaFoldDB" id="A0A9X2LPN3"/>
<keyword evidence="4" id="KW-1133">Transmembrane helix</keyword>
<keyword evidence="4" id="KW-0812">Transmembrane</keyword>
<reference evidence="5" key="1">
    <citation type="submission" date="2022-06" db="EMBL/GenBank/DDBJ databases">
        <title>WGS of actinobacteria.</title>
        <authorList>
            <person name="Thawai C."/>
        </authorList>
    </citation>
    <scope>NUCLEOTIDE SEQUENCE</scope>
    <source>
        <strain evidence="5">AA8</strain>
    </source>
</reference>
<evidence type="ECO:0000313" key="6">
    <source>
        <dbReference type="Proteomes" id="UP001142374"/>
    </source>
</evidence>
<dbReference type="InterPro" id="IPR023365">
    <property type="entry name" value="Sortase_dom-sf"/>
</dbReference>
<dbReference type="NCBIfam" id="NF033747">
    <property type="entry name" value="class_E_sortase"/>
    <property type="match status" value="1"/>
</dbReference>
<dbReference type="Gene3D" id="2.40.260.10">
    <property type="entry name" value="Sortase"/>
    <property type="match status" value="1"/>
</dbReference>
<name>A0A9X2LPN3_9ACTN</name>
<keyword evidence="1" id="KW-0378">Hydrolase</keyword>
<evidence type="ECO:0000256" key="2">
    <source>
        <dbReference type="PIRSR" id="PIRSR605754-1"/>
    </source>
</evidence>
<sequence>MRPRTVVRTLSELCVTTGTLLVLFVVYVLYWTGVRADSAMDRELSRLQDRWSSGAAVTAGAPEAPVAGEPPGEPAERPGEAGRAPDKPAAPSAQPPPPSLPQPAPGTGTGGGGGTDEGTGGGQAAPARQRTAPARPGEAFAVMYIPRFGAGWAKPVLEGTGTGLLKKGLGHYERTARPGETGNFAVAGHRRTYGDPFKDLDELRPGDAVVVGDGTTWFTYRVDGRPYRTRPDDTGVIDPVPAGSGFRGPGRYLTLTTCEPEWGHSHRLIVWARLDATSPAARGRPGALSG</sequence>
<dbReference type="InterPro" id="IPR005754">
    <property type="entry name" value="Sortase"/>
</dbReference>
<dbReference type="InterPro" id="IPR053465">
    <property type="entry name" value="Sortase_Class_E"/>
</dbReference>
<feature type="compositionally biased region" description="Pro residues" evidence="3">
    <location>
        <begin position="93"/>
        <end position="104"/>
    </location>
</feature>
<evidence type="ECO:0000313" key="5">
    <source>
        <dbReference type="EMBL" id="MCQ8774772.1"/>
    </source>
</evidence>
<protein>
    <submittedName>
        <fullName evidence="5">Class E sortase</fullName>
    </submittedName>
</protein>
<accession>A0A9X2LPN3</accession>
<dbReference type="EMBL" id="JANIID010000054">
    <property type="protein sequence ID" value="MCQ8774772.1"/>
    <property type="molecule type" value="Genomic_DNA"/>
</dbReference>
<dbReference type="RefSeq" id="WP_168092636.1">
    <property type="nucleotide sequence ID" value="NZ_JAATER010000086.1"/>
</dbReference>
<gene>
    <name evidence="5" type="ORF">NQU55_34165</name>
</gene>
<feature type="transmembrane region" description="Helical" evidence="4">
    <location>
        <begin position="12"/>
        <end position="32"/>
    </location>
</feature>
<feature type="active site" description="Acyl-thioester intermediate" evidence="2">
    <location>
        <position position="258"/>
    </location>
</feature>
<dbReference type="NCBIfam" id="TIGR01076">
    <property type="entry name" value="sortase_fam"/>
    <property type="match status" value="1"/>
</dbReference>
<dbReference type="GO" id="GO:0016787">
    <property type="term" value="F:hydrolase activity"/>
    <property type="evidence" value="ECO:0007669"/>
    <property type="project" value="UniProtKB-KW"/>
</dbReference>
<feature type="region of interest" description="Disordered" evidence="3">
    <location>
        <begin position="55"/>
        <end position="134"/>
    </location>
</feature>
<dbReference type="Pfam" id="PF04203">
    <property type="entry name" value="Sortase"/>
    <property type="match status" value="1"/>
</dbReference>
<comment type="caution">
    <text evidence="5">The sequence shown here is derived from an EMBL/GenBank/DDBJ whole genome shotgun (WGS) entry which is preliminary data.</text>
</comment>
<keyword evidence="4" id="KW-0472">Membrane</keyword>
<feature type="compositionally biased region" description="Low complexity" evidence="3">
    <location>
        <begin position="55"/>
        <end position="70"/>
    </location>
</feature>
<dbReference type="CDD" id="cd05830">
    <property type="entry name" value="Sortase_E"/>
    <property type="match status" value="1"/>
</dbReference>
<evidence type="ECO:0000256" key="1">
    <source>
        <dbReference type="ARBA" id="ARBA00022801"/>
    </source>
</evidence>
<dbReference type="SUPFAM" id="SSF63817">
    <property type="entry name" value="Sortase"/>
    <property type="match status" value="1"/>
</dbReference>
<dbReference type="InterPro" id="IPR042003">
    <property type="entry name" value="Sortase_E"/>
</dbReference>
<proteinExistence type="predicted"/>
<evidence type="ECO:0000256" key="4">
    <source>
        <dbReference type="SAM" id="Phobius"/>
    </source>
</evidence>
<feature type="compositionally biased region" description="Gly residues" evidence="3">
    <location>
        <begin position="107"/>
        <end position="123"/>
    </location>
</feature>
<feature type="compositionally biased region" description="Basic and acidic residues" evidence="3">
    <location>
        <begin position="74"/>
        <end position="86"/>
    </location>
</feature>
<evidence type="ECO:0000256" key="3">
    <source>
        <dbReference type="SAM" id="MobiDB-lite"/>
    </source>
</evidence>
<feature type="compositionally biased region" description="Low complexity" evidence="3">
    <location>
        <begin position="124"/>
        <end position="134"/>
    </location>
</feature>